<dbReference type="AlphaFoldDB" id="A0A8J1XTX9"/>
<evidence type="ECO:0000256" key="2">
    <source>
        <dbReference type="ARBA" id="ARBA00009360"/>
    </source>
</evidence>
<comment type="similarity">
    <text evidence="2">Belongs to the mitochondrion-specific ribosomal protein mL40 family.</text>
</comment>
<evidence type="ECO:0000256" key="6">
    <source>
        <dbReference type="ARBA" id="ARBA00023274"/>
    </source>
</evidence>
<evidence type="ECO:0000313" key="10">
    <source>
        <dbReference type="Proteomes" id="UP000749559"/>
    </source>
</evidence>
<dbReference type="Pfam" id="PF09812">
    <property type="entry name" value="MRP-L28"/>
    <property type="match status" value="1"/>
</dbReference>
<dbReference type="GO" id="GO:0005762">
    <property type="term" value="C:mitochondrial large ribosomal subunit"/>
    <property type="evidence" value="ECO:0007669"/>
    <property type="project" value="InterPro"/>
</dbReference>
<keyword evidence="10" id="KW-1185">Reference proteome</keyword>
<evidence type="ECO:0000256" key="4">
    <source>
        <dbReference type="ARBA" id="ARBA00022980"/>
    </source>
</evidence>
<dbReference type="PANTHER" id="PTHR13359:SF2">
    <property type="entry name" value="LARGE RIBOSOMAL SUBUNIT PROTEIN ML40"/>
    <property type="match status" value="1"/>
</dbReference>
<evidence type="ECO:0000313" key="9">
    <source>
        <dbReference type="EMBL" id="CAH1796788.1"/>
    </source>
</evidence>
<dbReference type="EMBL" id="CAIIXF020000010">
    <property type="protein sequence ID" value="CAH1796788.1"/>
    <property type="molecule type" value="Genomic_DNA"/>
</dbReference>
<dbReference type="Proteomes" id="UP000749559">
    <property type="component" value="Unassembled WGS sequence"/>
</dbReference>
<keyword evidence="3" id="KW-0809">Transit peptide</keyword>
<gene>
    <name evidence="9" type="ORF">OFUS_LOCUS21161</name>
</gene>
<dbReference type="FunFam" id="6.10.250.3440:FF:000001">
    <property type="entry name" value="Mitochondrial ribosomal protein L40"/>
    <property type="match status" value="1"/>
</dbReference>
<dbReference type="InterPro" id="IPR039145">
    <property type="entry name" value="Ribosomal_mL40_metazoa/plant"/>
</dbReference>
<accession>A0A8J1XTX9</accession>
<keyword evidence="6" id="KW-0687">Ribonucleoprotein</keyword>
<dbReference type="PANTHER" id="PTHR13359">
    <property type="entry name" value="39S RIBOSOMAL PROTEIN L40, MITOCHONDRIAL"/>
    <property type="match status" value="1"/>
</dbReference>
<evidence type="ECO:0000256" key="8">
    <source>
        <dbReference type="ARBA" id="ARBA00083752"/>
    </source>
</evidence>
<protein>
    <recommendedName>
        <fullName evidence="7">Large ribosomal subunit protein mL40</fullName>
    </recommendedName>
    <alternativeName>
        <fullName evidence="8">39S ribosomal protein L40, mitochondrial</fullName>
    </alternativeName>
</protein>
<reference evidence="9" key="1">
    <citation type="submission" date="2022-03" db="EMBL/GenBank/DDBJ databases">
        <authorList>
            <person name="Martin C."/>
        </authorList>
    </citation>
    <scope>NUCLEOTIDE SEQUENCE</scope>
</reference>
<comment type="subcellular location">
    <subcellularLocation>
        <location evidence="1">Mitochondrion</location>
    </subcellularLocation>
</comment>
<dbReference type="OrthoDB" id="5977625at2759"/>
<evidence type="ECO:0000256" key="7">
    <source>
        <dbReference type="ARBA" id="ARBA00035192"/>
    </source>
</evidence>
<proteinExistence type="inferred from homology"/>
<organism evidence="9 10">
    <name type="scientific">Owenia fusiformis</name>
    <name type="common">Polychaete worm</name>
    <dbReference type="NCBI Taxonomy" id="6347"/>
    <lineage>
        <taxon>Eukaryota</taxon>
        <taxon>Metazoa</taxon>
        <taxon>Spiralia</taxon>
        <taxon>Lophotrochozoa</taxon>
        <taxon>Annelida</taxon>
        <taxon>Polychaeta</taxon>
        <taxon>Sedentaria</taxon>
        <taxon>Canalipalpata</taxon>
        <taxon>Sabellida</taxon>
        <taxon>Oweniida</taxon>
        <taxon>Oweniidae</taxon>
        <taxon>Owenia</taxon>
    </lineage>
</organism>
<keyword evidence="4" id="KW-0689">Ribosomal protein</keyword>
<keyword evidence="5" id="KW-0496">Mitochondrion</keyword>
<evidence type="ECO:0000256" key="1">
    <source>
        <dbReference type="ARBA" id="ARBA00004173"/>
    </source>
</evidence>
<evidence type="ECO:0000256" key="3">
    <source>
        <dbReference type="ARBA" id="ARBA00022946"/>
    </source>
</evidence>
<dbReference type="InterPro" id="IPR019192">
    <property type="entry name" value="Ribosomal_mL40"/>
</dbReference>
<dbReference type="Gene3D" id="6.10.250.3440">
    <property type="match status" value="1"/>
</dbReference>
<comment type="caution">
    <text evidence="9">The sequence shown here is derived from an EMBL/GenBank/DDBJ whole genome shotgun (WGS) entry which is preliminary data.</text>
</comment>
<name>A0A8J1XTX9_OWEFU</name>
<evidence type="ECO:0000256" key="5">
    <source>
        <dbReference type="ARBA" id="ARBA00023128"/>
    </source>
</evidence>
<sequence>MALLQKAFQQLSRIPFRGNLSNNRTLFTQTSPTLFKVTDVVSAEPLKKRRRTDPQLVAARDAKRKRRIEKAIKKLMKTGRKLKPVDEIEGDRKLQKEKKERNRELPTLSNEQLDNRAILMKEWNLYKGVQYKKECASINTMLECQAKALSELKLESEELYMAAIQVDYQLLPYEVNGPVRTPPIKGYDPPDGEYTDTTKTYEVEIGDVTTVLKQFIRK</sequence>